<evidence type="ECO:0000256" key="3">
    <source>
        <dbReference type="ARBA" id="ARBA00022692"/>
    </source>
</evidence>
<comment type="caution">
    <text evidence="8">The sequence shown here is derived from an EMBL/GenBank/DDBJ whole genome shotgun (WGS) entry which is preliminary data.</text>
</comment>
<feature type="transmembrane region" description="Helical" evidence="6">
    <location>
        <begin position="285"/>
        <end position="307"/>
    </location>
</feature>
<dbReference type="GO" id="GO:0015179">
    <property type="term" value="F:L-amino acid transmembrane transporter activity"/>
    <property type="evidence" value="ECO:0007669"/>
    <property type="project" value="TreeGrafter"/>
</dbReference>
<feature type="transmembrane region" description="Helical" evidence="6">
    <location>
        <begin position="171"/>
        <end position="190"/>
    </location>
</feature>
<sequence>MFDQKSQSNGEVVDGTHTIKHDGEEEFDIALQNTASRRQGSIASIHDAVFGDVTEGGPNYRSLGWLGTAFLMMKSMIGLGVLSIPAAFDSLGLVPGVICMLCIAIVTTWSDYMVGVFKLKHPEVYGIDDVGRLLAGRIGYWTMGGAFCLYWIFVAGSAMLSISIALNALSLHGACTAVFVAVAAIGGFLLASIQTLGRISWLAWFGVITILIAKPVFTVTIGVAVEDKPSSAPPGEWQSDYKISNNPGFAEAASSLSSLVFAYAGTPSFFSIVSEMKDPRKYTRSLFICQGVVTTVYLIIGIVVYYYCGSYVACPALGSAGQLIKRISYGLALPGLCVTMTLVIHLPAKYIFIRMLRGTKHLASNSMIHWVSWLGCTASMTLVSYVVASAIPVFGGLVSLVGALLGTLLSFQPYGLMWLYDNWTIPAESKNIRWKLMVGWCAFVILSGSFLLVAGTYGSIVGIMNSFRESGGTSPWTCADNSNSSQ</sequence>
<feature type="transmembrane region" description="Helical" evidence="6">
    <location>
        <begin position="202"/>
        <end position="225"/>
    </location>
</feature>
<dbReference type="InterPro" id="IPR013057">
    <property type="entry name" value="AA_transpt_TM"/>
</dbReference>
<evidence type="ECO:0000313" key="9">
    <source>
        <dbReference type="Proteomes" id="UP000281677"/>
    </source>
</evidence>
<dbReference type="Pfam" id="PF01490">
    <property type="entry name" value="Aa_trans"/>
    <property type="match status" value="1"/>
</dbReference>
<dbReference type="VEuPathDB" id="FungiDB:BTJ68_10754"/>
<feature type="transmembrane region" description="Helical" evidence="6">
    <location>
        <begin position="393"/>
        <end position="416"/>
    </location>
</feature>
<feature type="domain" description="Amino acid transporter transmembrane" evidence="7">
    <location>
        <begin position="63"/>
        <end position="456"/>
    </location>
</feature>
<proteinExistence type="inferred from homology"/>
<keyword evidence="3 6" id="KW-0812">Transmembrane</keyword>
<evidence type="ECO:0000256" key="4">
    <source>
        <dbReference type="ARBA" id="ARBA00022989"/>
    </source>
</evidence>
<feature type="transmembrane region" description="Helical" evidence="6">
    <location>
        <begin position="367"/>
        <end position="387"/>
    </location>
</feature>
<comment type="similarity">
    <text evidence="2">Belongs to the amino acid/polyamine transporter 2 family.</text>
</comment>
<protein>
    <recommendedName>
        <fullName evidence="7">Amino acid transporter transmembrane domain-containing protein</fullName>
    </recommendedName>
</protein>
<gene>
    <name evidence="8" type="ORF">D0859_09481</name>
</gene>
<dbReference type="EMBL" id="QWIT01000297">
    <property type="protein sequence ID" value="RMZ26455.1"/>
    <property type="molecule type" value="Genomic_DNA"/>
</dbReference>
<dbReference type="PANTHER" id="PTHR22950:SF683">
    <property type="entry name" value="AMINO ACID TRANSPORTER (EUROFUNG)"/>
    <property type="match status" value="1"/>
</dbReference>
<keyword evidence="5 6" id="KW-0472">Membrane</keyword>
<dbReference type="Proteomes" id="UP000281677">
    <property type="component" value="Unassembled WGS sequence"/>
</dbReference>
<feature type="transmembrane region" description="Helical" evidence="6">
    <location>
        <begin position="327"/>
        <end position="346"/>
    </location>
</feature>
<accession>A0A3M7ILR7</accession>
<feature type="transmembrane region" description="Helical" evidence="6">
    <location>
        <begin position="63"/>
        <end position="88"/>
    </location>
</feature>
<evidence type="ECO:0000256" key="2">
    <source>
        <dbReference type="ARBA" id="ARBA00008066"/>
    </source>
</evidence>
<name>A0A3M7ILR7_HORWE</name>
<feature type="transmembrane region" description="Helical" evidence="6">
    <location>
        <begin position="437"/>
        <end position="460"/>
    </location>
</feature>
<dbReference type="Gene3D" id="1.20.1740.10">
    <property type="entry name" value="Amino acid/polyamine transporter I"/>
    <property type="match status" value="1"/>
</dbReference>
<feature type="transmembrane region" description="Helical" evidence="6">
    <location>
        <begin position="138"/>
        <end position="165"/>
    </location>
</feature>
<evidence type="ECO:0000256" key="6">
    <source>
        <dbReference type="SAM" id="Phobius"/>
    </source>
</evidence>
<dbReference type="AlphaFoldDB" id="A0A3M7ILR7"/>
<evidence type="ECO:0000259" key="7">
    <source>
        <dbReference type="Pfam" id="PF01490"/>
    </source>
</evidence>
<organism evidence="8 9">
    <name type="scientific">Hortaea werneckii</name>
    <name type="common">Black yeast</name>
    <name type="synonym">Cladosporium werneckii</name>
    <dbReference type="NCBI Taxonomy" id="91943"/>
    <lineage>
        <taxon>Eukaryota</taxon>
        <taxon>Fungi</taxon>
        <taxon>Dikarya</taxon>
        <taxon>Ascomycota</taxon>
        <taxon>Pezizomycotina</taxon>
        <taxon>Dothideomycetes</taxon>
        <taxon>Dothideomycetidae</taxon>
        <taxon>Mycosphaerellales</taxon>
        <taxon>Teratosphaeriaceae</taxon>
        <taxon>Hortaea</taxon>
    </lineage>
</organism>
<evidence type="ECO:0000256" key="1">
    <source>
        <dbReference type="ARBA" id="ARBA00004141"/>
    </source>
</evidence>
<evidence type="ECO:0000256" key="5">
    <source>
        <dbReference type="ARBA" id="ARBA00023136"/>
    </source>
</evidence>
<dbReference type="OrthoDB" id="40134at2759"/>
<feature type="transmembrane region" description="Helical" evidence="6">
    <location>
        <begin position="94"/>
        <end position="117"/>
    </location>
</feature>
<evidence type="ECO:0000313" key="8">
    <source>
        <dbReference type="EMBL" id="RMZ26455.1"/>
    </source>
</evidence>
<keyword evidence="4 6" id="KW-1133">Transmembrane helix</keyword>
<feature type="transmembrane region" description="Helical" evidence="6">
    <location>
        <begin position="252"/>
        <end position="273"/>
    </location>
</feature>
<reference evidence="8 9" key="1">
    <citation type="journal article" date="2018" name="BMC Genomics">
        <title>Genomic evidence for intraspecific hybridization in a clonal and extremely halotolerant yeast.</title>
        <authorList>
            <person name="Gostincar C."/>
            <person name="Stajich J.E."/>
            <person name="Zupancic J."/>
            <person name="Zalar P."/>
            <person name="Gunde-Cimerman N."/>
        </authorList>
    </citation>
    <scope>NUCLEOTIDE SEQUENCE [LARGE SCALE GENOMIC DNA]</scope>
    <source>
        <strain evidence="8 9">EXF-120</strain>
    </source>
</reference>
<dbReference type="PANTHER" id="PTHR22950">
    <property type="entry name" value="AMINO ACID TRANSPORTER"/>
    <property type="match status" value="1"/>
</dbReference>
<comment type="subcellular location">
    <subcellularLocation>
        <location evidence="1">Membrane</location>
        <topology evidence="1">Multi-pass membrane protein</topology>
    </subcellularLocation>
</comment>
<dbReference type="GO" id="GO:0016020">
    <property type="term" value="C:membrane"/>
    <property type="evidence" value="ECO:0007669"/>
    <property type="project" value="UniProtKB-SubCell"/>
</dbReference>